<comment type="caution">
    <text evidence="2">The sequence shown here is derived from an EMBL/GenBank/DDBJ whole genome shotgun (WGS) entry which is preliminary data.</text>
</comment>
<dbReference type="EMBL" id="LNIX01000010">
    <property type="protein sequence ID" value="OXA49298.1"/>
    <property type="molecule type" value="Genomic_DNA"/>
</dbReference>
<feature type="transmembrane region" description="Helical" evidence="1">
    <location>
        <begin position="218"/>
        <end position="248"/>
    </location>
</feature>
<gene>
    <name evidence="2" type="ORF">Fcan01_15673</name>
</gene>
<feature type="transmembrane region" description="Helical" evidence="1">
    <location>
        <begin position="296"/>
        <end position="316"/>
    </location>
</feature>
<feature type="transmembrane region" description="Helical" evidence="1">
    <location>
        <begin position="322"/>
        <end position="345"/>
    </location>
</feature>
<keyword evidence="1" id="KW-1133">Transmembrane helix</keyword>
<organism evidence="2 3">
    <name type="scientific">Folsomia candida</name>
    <name type="common">Springtail</name>
    <dbReference type="NCBI Taxonomy" id="158441"/>
    <lineage>
        <taxon>Eukaryota</taxon>
        <taxon>Metazoa</taxon>
        <taxon>Ecdysozoa</taxon>
        <taxon>Arthropoda</taxon>
        <taxon>Hexapoda</taxon>
        <taxon>Collembola</taxon>
        <taxon>Entomobryomorpha</taxon>
        <taxon>Isotomoidea</taxon>
        <taxon>Isotomidae</taxon>
        <taxon>Proisotominae</taxon>
        <taxon>Folsomia</taxon>
    </lineage>
</organism>
<feature type="transmembrane region" description="Helical" evidence="1">
    <location>
        <begin position="79"/>
        <end position="97"/>
    </location>
</feature>
<feature type="transmembrane region" description="Helical" evidence="1">
    <location>
        <begin position="109"/>
        <end position="131"/>
    </location>
</feature>
<evidence type="ECO:0008006" key="4">
    <source>
        <dbReference type="Google" id="ProtNLM"/>
    </source>
</evidence>
<name>A0A226DW93_FOLCA</name>
<keyword evidence="3" id="KW-1185">Reference proteome</keyword>
<protein>
    <recommendedName>
        <fullName evidence="4">Gustatory receptor</fullName>
    </recommendedName>
</protein>
<evidence type="ECO:0000313" key="3">
    <source>
        <dbReference type="Proteomes" id="UP000198287"/>
    </source>
</evidence>
<reference evidence="2 3" key="1">
    <citation type="submission" date="2015-12" db="EMBL/GenBank/DDBJ databases">
        <title>The genome of Folsomia candida.</title>
        <authorList>
            <person name="Faddeeva A."/>
            <person name="Derks M.F."/>
            <person name="Anvar Y."/>
            <person name="Smit S."/>
            <person name="Van Straalen N."/>
            <person name="Roelofs D."/>
        </authorList>
    </citation>
    <scope>NUCLEOTIDE SEQUENCE [LARGE SCALE GENOMIC DNA]</scope>
    <source>
        <strain evidence="2 3">VU population</strain>
        <tissue evidence="2">Whole body</tissue>
    </source>
</reference>
<dbReference type="Proteomes" id="UP000198287">
    <property type="component" value="Unassembled WGS sequence"/>
</dbReference>
<keyword evidence="1" id="KW-0812">Transmembrane</keyword>
<keyword evidence="1" id="KW-0472">Membrane</keyword>
<proteinExistence type="predicted"/>
<dbReference type="AlphaFoldDB" id="A0A226DW93"/>
<evidence type="ECO:0000313" key="2">
    <source>
        <dbReference type="EMBL" id="OXA49298.1"/>
    </source>
</evidence>
<accession>A0A226DW93</accession>
<sequence length="413" mass="46218">MAVLKLGPRSHLMGLRDTGTKIARTFQSTVKWISNVCLPSSNIPLVVGLTKMSLIIDQLPFTLIKGTFVVTGKNQCRRISAVVVILFHLAVVLKWVLDNWLDTGEHSSPIWKFVLMYHCVSLFSSIMAFIVHITKLKGETIWLLNAALQIERDCRAEGFEIVHLYYIGFIALSKMAVVMLPLPCFATGLLLPCIPPVWSSVIYLECNSWDDDGNSGFIFRMYGAILCYYLGFSVISTGVFVITVVMIYPAEVKLILIESISRDLSSGRKPSIEVLITYRNLQMLTDLHNSVFRHPIMSIMVGAVTICESFALYIIITSTLEVPVVVIILFSAVAVDLFILIVGPFKIMANPFVRSKELLQSLKRMNTSGWVKRFVKSCPPSKLILGDGKFFDRATSLVIFSKCVDLLITFVLM</sequence>
<evidence type="ECO:0000256" key="1">
    <source>
        <dbReference type="SAM" id="Phobius"/>
    </source>
</evidence>
<feature type="transmembrane region" description="Helical" evidence="1">
    <location>
        <begin position="176"/>
        <end position="198"/>
    </location>
</feature>